<comment type="caution">
    <text evidence="8">The sequence shown here is derived from an EMBL/GenBank/DDBJ whole genome shotgun (WGS) entry which is preliminary data.</text>
</comment>
<comment type="subcellular location">
    <subcellularLocation>
        <location evidence="1">Nucleus</location>
    </subcellularLocation>
</comment>
<evidence type="ECO:0000256" key="6">
    <source>
        <dbReference type="SAM" id="MobiDB-lite"/>
    </source>
</evidence>
<dbReference type="SUPFAM" id="SSF47459">
    <property type="entry name" value="HLH, helix-loop-helix DNA-binding domain"/>
    <property type="match status" value="1"/>
</dbReference>
<dbReference type="PANTHER" id="PTHR11626">
    <property type="entry name" value="FARNESYL-DIPHOSPHATE FARNESYLTRANSFERASE"/>
    <property type="match status" value="1"/>
</dbReference>
<dbReference type="EMBL" id="JAIVGD010000002">
    <property type="protein sequence ID" value="KAH0780324.1"/>
    <property type="molecule type" value="Genomic_DNA"/>
</dbReference>
<evidence type="ECO:0000256" key="2">
    <source>
        <dbReference type="ARBA" id="ARBA00006251"/>
    </source>
</evidence>
<accession>A0ABQ7WHW6</accession>
<dbReference type="InterPro" id="IPR006449">
    <property type="entry name" value="Squal_synth-like"/>
</dbReference>
<dbReference type="CDD" id="cd11393">
    <property type="entry name" value="bHLH_AtbHLH_like"/>
    <property type="match status" value="1"/>
</dbReference>
<dbReference type="InterPro" id="IPR036638">
    <property type="entry name" value="HLH_DNA-bd_sf"/>
</dbReference>
<evidence type="ECO:0000313" key="9">
    <source>
        <dbReference type="Proteomes" id="UP000826656"/>
    </source>
</evidence>
<dbReference type="CDD" id="cd00683">
    <property type="entry name" value="Trans_IPPS_HH"/>
    <property type="match status" value="1"/>
</dbReference>
<organism evidence="8 9">
    <name type="scientific">Solanum tuberosum</name>
    <name type="common">Potato</name>
    <dbReference type="NCBI Taxonomy" id="4113"/>
    <lineage>
        <taxon>Eukaryota</taxon>
        <taxon>Viridiplantae</taxon>
        <taxon>Streptophyta</taxon>
        <taxon>Embryophyta</taxon>
        <taxon>Tracheophyta</taxon>
        <taxon>Spermatophyta</taxon>
        <taxon>Magnoliopsida</taxon>
        <taxon>eudicotyledons</taxon>
        <taxon>Gunneridae</taxon>
        <taxon>Pentapetalae</taxon>
        <taxon>asterids</taxon>
        <taxon>lamiids</taxon>
        <taxon>Solanales</taxon>
        <taxon>Solanaceae</taxon>
        <taxon>Solanoideae</taxon>
        <taxon>Solaneae</taxon>
        <taxon>Solanum</taxon>
    </lineage>
</organism>
<evidence type="ECO:0000313" key="8">
    <source>
        <dbReference type="EMBL" id="KAH0780324.1"/>
    </source>
</evidence>
<dbReference type="Gene3D" id="4.10.280.10">
    <property type="entry name" value="Helix-loop-helix DNA-binding domain"/>
    <property type="match status" value="1"/>
</dbReference>
<feature type="domain" description="BHLH" evidence="7">
    <location>
        <begin position="669"/>
        <end position="719"/>
    </location>
</feature>
<evidence type="ECO:0000256" key="1">
    <source>
        <dbReference type="ARBA" id="ARBA00004123"/>
    </source>
</evidence>
<feature type="region of interest" description="Disordered" evidence="6">
    <location>
        <begin position="561"/>
        <end position="581"/>
    </location>
</feature>
<dbReference type="InterPro" id="IPR011598">
    <property type="entry name" value="bHLH_dom"/>
</dbReference>
<dbReference type="NCBIfam" id="TIGR01559">
    <property type="entry name" value="squal_synth"/>
    <property type="match status" value="1"/>
</dbReference>
<dbReference type="Pfam" id="PF00494">
    <property type="entry name" value="SQS_PSY"/>
    <property type="match status" value="1"/>
</dbReference>
<reference evidence="8 9" key="1">
    <citation type="journal article" date="2021" name="bioRxiv">
        <title>Chromosome-scale and haplotype-resolved genome assembly of a tetraploid potato cultivar.</title>
        <authorList>
            <person name="Sun H."/>
            <person name="Jiao W.-B."/>
            <person name="Krause K."/>
            <person name="Campoy J.A."/>
            <person name="Goel M."/>
            <person name="Folz-Donahue K."/>
            <person name="Kukat C."/>
            <person name="Huettel B."/>
            <person name="Schneeberger K."/>
        </authorList>
    </citation>
    <scope>NUCLEOTIDE SEQUENCE [LARGE SCALE GENOMIC DNA]</scope>
    <source>
        <strain evidence="8">SolTubOtavaFocal</strain>
        <tissue evidence="8">Leaves</tissue>
    </source>
</reference>
<gene>
    <name evidence="8" type="ORF">KY290_006751</name>
</gene>
<dbReference type="SMART" id="SM00353">
    <property type="entry name" value="HLH"/>
    <property type="match status" value="1"/>
</dbReference>
<dbReference type="InterPro" id="IPR008949">
    <property type="entry name" value="Isoprenoid_synthase_dom_sf"/>
</dbReference>
<dbReference type="Gene3D" id="1.10.600.10">
    <property type="entry name" value="Farnesyl Diphosphate Synthase"/>
    <property type="match status" value="1"/>
</dbReference>
<evidence type="ECO:0000259" key="7">
    <source>
        <dbReference type="PROSITE" id="PS50888"/>
    </source>
</evidence>
<dbReference type="PROSITE" id="PS50888">
    <property type="entry name" value="BHLH"/>
    <property type="match status" value="1"/>
</dbReference>
<dbReference type="InterPro" id="IPR033904">
    <property type="entry name" value="Trans_IPPS_HH"/>
</dbReference>
<dbReference type="InterPro" id="IPR045239">
    <property type="entry name" value="bHLH95_bHLH"/>
</dbReference>
<keyword evidence="3" id="KW-0805">Transcription regulation</keyword>
<dbReference type="SUPFAM" id="SSF48576">
    <property type="entry name" value="Terpenoid synthases"/>
    <property type="match status" value="1"/>
</dbReference>
<evidence type="ECO:0000256" key="5">
    <source>
        <dbReference type="ARBA" id="ARBA00023242"/>
    </source>
</evidence>
<dbReference type="Proteomes" id="UP000826656">
    <property type="component" value="Unassembled WGS sequence"/>
</dbReference>
<proteinExistence type="inferred from homology"/>
<evidence type="ECO:0000256" key="4">
    <source>
        <dbReference type="ARBA" id="ARBA00023163"/>
    </source>
</evidence>
<keyword evidence="5" id="KW-0539">Nucleus</keyword>
<name>A0ABQ7WHW6_SOLTU</name>
<dbReference type="PANTHER" id="PTHR11626:SF4">
    <property type="entry name" value="SQUALENE SYNTHASE-LIKE"/>
    <property type="match status" value="1"/>
</dbReference>
<dbReference type="InterPro" id="IPR044844">
    <property type="entry name" value="Trans_IPPS_euk-type"/>
</dbReference>
<dbReference type="Pfam" id="PF00010">
    <property type="entry name" value="HLH"/>
    <property type="match status" value="1"/>
</dbReference>
<keyword evidence="9" id="KW-1185">Reference proteome</keyword>
<evidence type="ECO:0000256" key="3">
    <source>
        <dbReference type="ARBA" id="ARBA00023015"/>
    </source>
</evidence>
<dbReference type="InterPro" id="IPR002060">
    <property type="entry name" value="Squ/phyt_synthse"/>
</dbReference>
<sequence>MGLMQEILMHPDELYPLIKLMLSAKRVEKKTSVWLLQPHWAFCYTTLRKVSRSFALVIQQLPSDLRNVVCVYYLVLRALDTVEDDTSLAIEVRVPILRNFYYNFYDPQWHFSCGTKAFKVLMDQFHHVSTAFLELDTNYQEVIKDITKRMGEGMAKFLCKEVETIDDYNEYSFYASGLCGLGLSKFFYVSGREDLAPESISISMGLFLQKISIIRDYLDDINEVPKCRMFWPRQIWSKYVNKLEDFKYEENSVKAVQCLNEMVTNALLYVEDCLTSMSSLRDPAIFQFCAIPQIINMGNLSMYYNNVEIFKGVVEMRRGLCAKIIDQTRTMADVYRAFYDFCCLMESKVDRDDPNATSTLKRLEAILKTCRDSGTLNQRFRSAPSSFLENFIDGVGNNGNMTTENKGLSSKFNLDGLNNQLVSQNSLDSKVFANLSSNSQLPPQYPRQTSTAHMVGSMEGGGGYRVMGSLLGSSNNHHQGQNKLASNLMRQNSSPAGLFSQLNSLNGYAALKGGAGGYRMANGANGNSTPSSSRLKDHFGFSSVTPPSLGMLSRISEVDNESSIATSLDDDEKRGNGNSEPQLYNMGFPFNSWSDPSQFQQTLTGHKRELDSEGNKLFANAQIEELGNRPPILSHHLSLPKTPADIAAMEKLLHFQDTIPCKIRAKRGCATHPRSIAERVRRTRISERMRKLQEFVPNMDKQTNTADMLDLAVEYIKGLQKQYKVLTDCRANCKCSAMQKPD</sequence>
<keyword evidence="4" id="KW-0804">Transcription</keyword>
<protein>
    <recommendedName>
        <fullName evidence="7">BHLH domain-containing protein</fullName>
    </recommendedName>
</protein>
<comment type="similarity">
    <text evidence="2">Belongs to the phytoene/squalene synthase family.</text>
</comment>